<keyword evidence="1" id="KW-0732">Signal</keyword>
<feature type="domain" description="YHS" evidence="2">
    <location>
        <begin position="45"/>
        <end position="89"/>
    </location>
</feature>
<organism evidence="3 4">
    <name type="scientific">Methylopila henanensis</name>
    <dbReference type="NCBI Taxonomy" id="873516"/>
    <lineage>
        <taxon>Bacteria</taxon>
        <taxon>Pseudomonadati</taxon>
        <taxon>Pseudomonadota</taxon>
        <taxon>Alphaproteobacteria</taxon>
        <taxon>Hyphomicrobiales</taxon>
        <taxon>Methylopilaceae</taxon>
        <taxon>Methylopila</taxon>
    </lineage>
</organism>
<dbReference type="EMBL" id="JBHUER010000004">
    <property type="protein sequence ID" value="MFD1702870.1"/>
    <property type="molecule type" value="Genomic_DNA"/>
</dbReference>
<keyword evidence="4" id="KW-1185">Reference proteome</keyword>
<evidence type="ECO:0000313" key="4">
    <source>
        <dbReference type="Proteomes" id="UP001597308"/>
    </source>
</evidence>
<dbReference type="Pfam" id="PF04945">
    <property type="entry name" value="YHS"/>
    <property type="match status" value="1"/>
</dbReference>
<proteinExistence type="predicted"/>
<dbReference type="InterPro" id="IPR007029">
    <property type="entry name" value="YHS_dom"/>
</dbReference>
<evidence type="ECO:0000259" key="2">
    <source>
        <dbReference type="Pfam" id="PF04945"/>
    </source>
</evidence>
<accession>A0ABW4K484</accession>
<evidence type="ECO:0000256" key="1">
    <source>
        <dbReference type="SAM" id="SignalP"/>
    </source>
</evidence>
<dbReference type="NCBIfam" id="NF041384">
    <property type="entry name" value="YHS_seleno_dom"/>
    <property type="match status" value="1"/>
</dbReference>
<evidence type="ECO:0000313" key="3">
    <source>
        <dbReference type="EMBL" id="MFD1702870.1"/>
    </source>
</evidence>
<gene>
    <name evidence="3" type="ORF">ACFSCV_07615</name>
</gene>
<feature type="chain" id="PRO_5047305446" evidence="1">
    <location>
        <begin position="22"/>
        <end position="150"/>
    </location>
</feature>
<sequence>MRSVLAALAIAGLGGIVPAAATPGVDERYVSDPANGIALYGYDPVAYFTDGRAVPGQREHEAEWNGAAWRFASAANMAAFLSAPEVYAPRFGGYDPAAVANGAPAAGHPLIFAVRGERLYLFRTPDERDAFRDPRPAEKAWPRVEAQLAR</sequence>
<comment type="caution">
    <text evidence="3">The sequence shown here is derived from an EMBL/GenBank/DDBJ whole genome shotgun (WGS) entry which is preliminary data.</text>
</comment>
<reference evidence="4" key="1">
    <citation type="journal article" date="2019" name="Int. J. Syst. Evol. Microbiol.">
        <title>The Global Catalogue of Microorganisms (GCM) 10K type strain sequencing project: providing services to taxonomists for standard genome sequencing and annotation.</title>
        <authorList>
            <consortium name="The Broad Institute Genomics Platform"/>
            <consortium name="The Broad Institute Genome Sequencing Center for Infectious Disease"/>
            <person name="Wu L."/>
            <person name="Ma J."/>
        </authorList>
    </citation>
    <scope>NUCLEOTIDE SEQUENCE [LARGE SCALE GENOMIC DNA]</scope>
    <source>
        <strain evidence="4">KCTC 23707</strain>
    </source>
</reference>
<protein>
    <submittedName>
        <fullName evidence="3">YHS domain-containing (Seleno)protein</fullName>
    </submittedName>
</protein>
<name>A0ABW4K484_9HYPH</name>
<dbReference type="Proteomes" id="UP001597308">
    <property type="component" value="Unassembled WGS sequence"/>
</dbReference>
<feature type="signal peptide" evidence="1">
    <location>
        <begin position="1"/>
        <end position="21"/>
    </location>
</feature>
<dbReference type="RefSeq" id="WP_378798550.1">
    <property type="nucleotide sequence ID" value="NZ_JBHUER010000004.1"/>
</dbReference>